<proteinExistence type="predicted"/>
<evidence type="ECO:0000256" key="1">
    <source>
        <dbReference type="SAM" id="SignalP"/>
    </source>
</evidence>
<evidence type="ECO:0000313" key="2">
    <source>
        <dbReference type="EMBL" id="SFM77125.1"/>
    </source>
</evidence>
<name>A0A1I4TKE0_9GAMM</name>
<reference evidence="3" key="1">
    <citation type="submission" date="2016-10" db="EMBL/GenBank/DDBJ databases">
        <authorList>
            <person name="Varghese N."/>
            <person name="Submissions S."/>
        </authorList>
    </citation>
    <scope>NUCLEOTIDE SEQUENCE [LARGE SCALE GENOMIC DNA]</scope>
    <source>
        <strain evidence="3">CGMCC 1.6775</strain>
    </source>
</reference>
<feature type="signal peptide" evidence="1">
    <location>
        <begin position="1"/>
        <end position="15"/>
    </location>
</feature>
<accession>A0A1I4TKE0</accession>
<sequence length="1015" mass="108598">MGSKFLRSVVPGALAAGLVTTLAGCSGSDHDASLGTPEGEAIVEAFLTEKAVQIGGATTATARANLGDTDWAVYNMANRLAITPIQTTAGVVHEIELENFIQDILVVPYEGRTYALAAVRESGIAVVDITDPAAMQVLHTTPVNYYQDDIKYAEGGGDIVEGVVIEGHGFIKSLEADAEATTLWIANESYGIHRVPLANVITSTPVLEEDGSLLIDPADPNTTEMYTLQYSGEHPWGAPADLQLHNGYLYAAIGFLGLGVYDPVTLDRVGYYNLYTDATVSEDWFIDMNVADEVVNPETHLDEDTGMPNYLQASFEIQDVWHGDVDAPTPWADFDRYGKYYYKANKLDVETYTTEGGSDQTIVYLAYGLGGLVAVDVGAPDTTTGEMATSYLGYAPAVPAHGPDEPTGEQSQSLFPYFGVGMLKEAGVIDVEVDITNDRVFYADHFAGLVALKGAADPSTNWMPETDFDNDDQGTLGDHWPDYEFVTSYNMGAWDPDDNESLPAWMYADPSLLVTGEVSGHGNALFLMPELSDDTGAVDVVQATGAGGLNFMDIGVLTPLPTEPDTEIDMATRFTVPAYFASTDETYADADGTPTSPLAVGHTQGVAATQQYLYMADGPHGMSVWQIADADGNALDEPHVVANTVVDEYEVDNPDGSTVYPTPHAYNVILGAEDSMAYVMSQSLGLRRVDVSGAEAGQGVQGAPLLLTPQPSDFYEHNLATGSYGDISRQDHAYDVDFHGNYAVVADGSNGLTVYDMTMNPADGTGNHVVANLGSATGNPLLGRASGVELWTNPEDGRIYAFVASGHSGIAVVDMTGLLVEGVTPGMELVKIFQPIKIEEELDGTVHIGKADSRSVDVDVVGDHAYFSYGGFGLLAYSIEDLLAPLPEGVEPNKIWTMGSGGYDYRPEAVAQYRLQAEPGLEDSDPEALYMTPQYFPADTLLVDGDGHWYTLDEPRLLFYVAYGEAGVAKLDWSDPANPVLMEHQHTVGEATGTAIANGRVYVADGGGGLVIFRQ</sequence>
<dbReference type="OrthoDB" id="6339152at2"/>
<keyword evidence="3" id="KW-1185">Reference proteome</keyword>
<organism evidence="2 3">
    <name type="scientific">Marinobacter pelagius</name>
    <dbReference type="NCBI Taxonomy" id="379482"/>
    <lineage>
        <taxon>Bacteria</taxon>
        <taxon>Pseudomonadati</taxon>
        <taxon>Pseudomonadota</taxon>
        <taxon>Gammaproteobacteria</taxon>
        <taxon>Pseudomonadales</taxon>
        <taxon>Marinobacteraceae</taxon>
        <taxon>Marinobacter</taxon>
    </lineage>
</organism>
<dbReference type="AlphaFoldDB" id="A0A1I4TKE0"/>
<evidence type="ECO:0000313" key="3">
    <source>
        <dbReference type="Proteomes" id="UP000199339"/>
    </source>
</evidence>
<protein>
    <submittedName>
        <fullName evidence="2">Uncharacterized conserved protein</fullName>
    </submittedName>
</protein>
<feature type="chain" id="PRO_5012000626" evidence="1">
    <location>
        <begin position="16"/>
        <end position="1015"/>
    </location>
</feature>
<dbReference type="Proteomes" id="UP000199339">
    <property type="component" value="Unassembled WGS sequence"/>
</dbReference>
<keyword evidence="1" id="KW-0732">Signal</keyword>
<dbReference type="PROSITE" id="PS51257">
    <property type="entry name" value="PROKAR_LIPOPROTEIN"/>
    <property type="match status" value="1"/>
</dbReference>
<dbReference type="RefSeq" id="WP_092000103.1">
    <property type="nucleotide sequence ID" value="NZ_FOUR01000002.1"/>
</dbReference>
<dbReference type="EMBL" id="FOUR01000002">
    <property type="protein sequence ID" value="SFM77125.1"/>
    <property type="molecule type" value="Genomic_DNA"/>
</dbReference>
<gene>
    <name evidence="2" type="ORF">SAMN04487961_1186</name>
</gene>
<dbReference type="InterPro" id="IPR013211">
    <property type="entry name" value="LVIVD"/>
</dbReference>
<dbReference type="Pfam" id="PF08309">
    <property type="entry name" value="LVIVD"/>
    <property type="match status" value="3"/>
</dbReference>